<dbReference type="STRING" id="1576480.XU08_C0007G0003"/>
<evidence type="ECO:0000313" key="1">
    <source>
        <dbReference type="EMBL" id="KRT67183.1"/>
    </source>
</evidence>
<proteinExistence type="predicted"/>
<protein>
    <submittedName>
        <fullName evidence="1">Uncharacterized protein</fullName>
    </submittedName>
</protein>
<comment type="caution">
    <text evidence="1">The sequence shown here is derived from an EMBL/GenBank/DDBJ whole genome shotgun (WGS) entry which is preliminary data.</text>
</comment>
<reference evidence="1 2" key="1">
    <citation type="submission" date="2015-05" db="EMBL/GenBank/DDBJ databases">
        <title>Critical biogeochemical functions in the subsurface are associated with bacteria from new phyla and little studied lineages.</title>
        <authorList>
            <person name="Hug L.A."/>
            <person name="Thomas B.C."/>
            <person name="Sharon I."/>
            <person name="Brown C.T."/>
            <person name="Sharma R."/>
            <person name="Hettich R.L."/>
            <person name="Wilkins M.J."/>
            <person name="Williams K.H."/>
            <person name="Singh A."/>
            <person name="Banfield J.F."/>
        </authorList>
    </citation>
    <scope>NUCLEOTIDE SEQUENCE [LARGE SCALE GENOMIC DNA]</scope>
    <source>
        <strain evidence="1">CSP1-7</strain>
    </source>
</reference>
<sequence length="80" mass="9032">MHLEGEEKAQAILDDIEGLEDAEVQSLLEEWRELEGSDDSKLSDLTRLALDFLARKSGAPTSRERARASLQRRGVIEWPP</sequence>
<name>A0A0T5ZWM9_UNCKA</name>
<dbReference type="AlphaFoldDB" id="A0A0T5ZWM9"/>
<evidence type="ECO:0000313" key="2">
    <source>
        <dbReference type="Proteomes" id="UP000051297"/>
    </source>
</evidence>
<dbReference type="EMBL" id="LDXK01000007">
    <property type="protein sequence ID" value="KRT67183.1"/>
    <property type="molecule type" value="Genomic_DNA"/>
</dbReference>
<organism evidence="1 2">
    <name type="scientific">candidate division WWE3 bacterium CSP1-7</name>
    <dbReference type="NCBI Taxonomy" id="1576480"/>
    <lineage>
        <taxon>Bacteria</taxon>
        <taxon>Katanobacteria</taxon>
    </lineage>
</organism>
<gene>
    <name evidence="1" type="ORF">XU08_C0007G0003</name>
</gene>
<dbReference type="Proteomes" id="UP000051297">
    <property type="component" value="Unassembled WGS sequence"/>
</dbReference>
<accession>A0A0T5ZWM9</accession>